<evidence type="ECO:0000313" key="1">
    <source>
        <dbReference type="EMBL" id="KAL0944238.1"/>
    </source>
</evidence>
<keyword evidence="2" id="KW-1185">Reference proteome</keyword>
<proteinExistence type="predicted"/>
<gene>
    <name evidence="1" type="ORF">CTRU02_202125</name>
</gene>
<dbReference type="EMBL" id="VUJX02000001">
    <property type="protein sequence ID" value="KAL0944238.1"/>
    <property type="molecule type" value="Genomic_DNA"/>
</dbReference>
<organism evidence="1 2">
    <name type="scientific">Colletotrichum truncatum</name>
    <name type="common">Anthracnose fungus</name>
    <name type="synonym">Colletotrichum capsici</name>
    <dbReference type="NCBI Taxonomy" id="5467"/>
    <lineage>
        <taxon>Eukaryota</taxon>
        <taxon>Fungi</taxon>
        <taxon>Dikarya</taxon>
        <taxon>Ascomycota</taxon>
        <taxon>Pezizomycotina</taxon>
        <taxon>Sordariomycetes</taxon>
        <taxon>Hypocreomycetidae</taxon>
        <taxon>Glomerellales</taxon>
        <taxon>Glomerellaceae</taxon>
        <taxon>Colletotrichum</taxon>
        <taxon>Colletotrichum truncatum species complex</taxon>
    </lineage>
</organism>
<protein>
    <submittedName>
        <fullName evidence="1">Uncharacterized protein</fullName>
    </submittedName>
</protein>
<name>A0ACC3ZJU7_COLTU</name>
<dbReference type="Proteomes" id="UP000805649">
    <property type="component" value="Unassembled WGS sequence"/>
</dbReference>
<comment type="caution">
    <text evidence="1">The sequence shown here is derived from an EMBL/GenBank/DDBJ whole genome shotgun (WGS) entry which is preliminary data.</text>
</comment>
<accession>A0ACC3ZJU7</accession>
<sequence>MHALRRCFPRILSSRSQRLSLIPHHTRPLSKQPSLGRDAKARHDLIFPNSPTTKHHDLASFLIYAERAGLDISSTVYVGTHYEYTVSSALTQYGIHTERIGGTSDYGIDLLGIWKLPRQKDNMRIIIQCKGGSQRVSPALIRELEGSFIGAPVGWRGEGVIALLVSEKTSSKGVREAIGRSRWPMGFISCSRDGVVQQMLWNQRAEEEGLRGVGVAIRHPESKGGQSQVVLTYQGKSLQQHPDKNVSNAG</sequence>
<evidence type="ECO:0000313" key="2">
    <source>
        <dbReference type="Proteomes" id="UP000805649"/>
    </source>
</evidence>
<reference evidence="1 2" key="1">
    <citation type="journal article" date="2020" name="Phytopathology">
        <title>Genome Sequence Resources of Colletotrichum truncatum, C. plurivorum, C. musicola, and C. sojae: Four Species Pathogenic to Soybean (Glycine max).</title>
        <authorList>
            <person name="Rogerio F."/>
            <person name="Boufleur T.R."/>
            <person name="Ciampi-Guillardi M."/>
            <person name="Sukno S.A."/>
            <person name="Thon M.R."/>
            <person name="Massola Junior N.S."/>
            <person name="Baroncelli R."/>
        </authorList>
    </citation>
    <scope>NUCLEOTIDE SEQUENCE [LARGE SCALE GENOMIC DNA]</scope>
    <source>
        <strain evidence="1 2">CMES1059</strain>
    </source>
</reference>